<protein>
    <submittedName>
        <fullName evidence="1">Uncharacterized protein</fullName>
    </submittedName>
</protein>
<evidence type="ECO:0000313" key="1">
    <source>
        <dbReference type="EMBL" id="MBS5687103.1"/>
    </source>
</evidence>
<organism evidence="1 2">
    <name type="scientific">Faecalibacterium prausnitzii</name>
    <dbReference type="NCBI Taxonomy" id="853"/>
    <lineage>
        <taxon>Bacteria</taxon>
        <taxon>Bacillati</taxon>
        <taxon>Bacillota</taxon>
        <taxon>Clostridia</taxon>
        <taxon>Eubacteriales</taxon>
        <taxon>Oscillospiraceae</taxon>
        <taxon>Faecalibacterium</taxon>
    </lineage>
</organism>
<accession>A0A943FYP0</accession>
<gene>
    <name evidence="1" type="ORF">KHW66_03270</name>
</gene>
<reference evidence="1" key="1">
    <citation type="submission" date="2021-02" db="EMBL/GenBank/DDBJ databases">
        <title>Infant gut strain persistence is associated with maternal origin, phylogeny, and functional potential including surface adhesion and iron acquisition.</title>
        <authorList>
            <person name="Lou Y.C."/>
        </authorList>
    </citation>
    <scope>NUCLEOTIDE SEQUENCE</scope>
    <source>
        <strain evidence="1">L3_101_367G1_dasL3_101_367G1_metabat.metabat.26</strain>
    </source>
</reference>
<sequence>MGDDERAHGMDLLKRQKLKNAMPLPMIHVFTNFVNDGVSAGKAGEDGTKVRLLPSKRRKFKLDFSTFHEKKPKIGPFLSHLFLPNGQFL</sequence>
<proteinExistence type="predicted"/>
<name>A0A943FYP0_9FIRM</name>
<comment type="caution">
    <text evidence="1">The sequence shown here is derived from an EMBL/GenBank/DDBJ whole genome shotgun (WGS) entry which is preliminary data.</text>
</comment>
<evidence type="ECO:0000313" key="2">
    <source>
        <dbReference type="Proteomes" id="UP000733372"/>
    </source>
</evidence>
<dbReference type="RefSeq" id="WP_435142973.1">
    <property type="nucleotide sequence ID" value="NZ_CP170812.1"/>
</dbReference>
<dbReference type="AlphaFoldDB" id="A0A943FYP0"/>
<dbReference type="Proteomes" id="UP000733372">
    <property type="component" value="Unassembled WGS sequence"/>
</dbReference>
<dbReference type="EMBL" id="JAGZAM010000004">
    <property type="protein sequence ID" value="MBS5687103.1"/>
    <property type="molecule type" value="Genomic_DNA"/>
</dbReference>